<dbReference type="AlphaFoldDB" id="A0A292Q1E3"/>
<dbReference type="GO" id="GO:0030729">
    <property type="term" value="F:acetoacetate-CoA ligase activity"/>
    <property type="evidence" value="ECO:0007669"/>
    <property type="project" value="InterPro"/>
</dbReference>
<dbReference type="PANTHER" id="PTHR42921">
    <property type="entry name" value="ACETOACETYL-COA SYNTHETASE"/>
    <property type="match status" value="1"/>
</dbReference>
<dbReference type="EMBL" id="LN890968">
    <property type="protein sequence ID" value="CUS13662.1"/>
    <property type="molecule type" value="Genomic_DNA"/>
</dbReference>
<dbReference type="SUPFAM" id="SSF56801">
    <property type="entry name" value="Acetyl-CoA synthetase-like"/>
    <property type="match status" value="1"/>
</dbReference>
<dbReference type="InterPro" id="IPR045851">
    <property type="entry name" value="AMP-bd_C_sf"/>
</dbReference>
<evidence type="ECO:0000256" key="5">
    <source>
        <dbReference type="SAM" id="MobiDB-lite"/>
    </source>
</evidence>
<organism evidence="8 9">
    <name type="scientific">Tuber aestivum</name>
    <name type="common">summer truffle</name>
    <dbReference type="NCBI Taxonomy" id="59557"/>
    <lineage>
        <taxon>Eukaryota</taxon>
        <taxon>Fungi</taxon>
        <taxon>Dikarya</taxon>
        <taxon>Ascomycota</taxon>
        <taxon>Pezizomycotina</taxon>
        <taxon>Pezizomycetes</taxon>
        <taxon>Pezizales</taxon>
        <taxon>Tuberaceae</taxon>
        <taxon>Tuber</taxon>
    </lineage>
</organism>
<keyword evidence="2" id="KW-0436">Ligase</keyword>
<dbReference type="InterPro" id="IPR005914">
    <property type="entry name" value="Acac_CoA_synth"/>
</dbReference>
<dbReference type="NCBIfam" id="TIGR01217">
    <property type="entry name" value="ac_ac_CoA_syn"/>
    <property type="match status" value="1"/>
</dbReference>
<dbReference type="GO" id="GO:0006629">
    <property type="term" value="P:lipid metabolic process"/>
    <property type="evidence" value="ECO:0007669"/>
    <property type="project" value="InterPro"/>
</dbReference>
<accession>A0A292Q1E3</accession>
<feature type="domain" description="Acetyl-coenzyme A synthetase N-terminal" evidence="7">
    <location>
        <begin position="53"/>
        <end position="108"/>
    </location>
</feature>
<evidence type="ECO:0000256" key="4">
    <source>
        <dbReference type="ARBA" id="ARBA00022840"/>
    </source>
</evidence>
<feature type="region of interest" description="Disordered" evidence="5">
    <location>
        <begin position="1"/>
        <end position="24"/>
    </location>
</feature>
<sequence length="745" mass="81558">MTSDEDQDTNQGKGGEKLWEHSSPEGTAMYQFKRYVSEKYSREFSGEEDKLNSLWAWSVEEIENFWSEVWYYTGIKASQGFESVVDVNSGMFPRPAWFSGALLNFAENLLFPQLRDNGGDAVDENAIAVIAATEGSEREYVTWKDLRERVRVCAAALKQRVKQGDVVADLPREKQKLFIGGIEGLHERYGAVGYVANHTNALVAMLATTSLGCVWTGISPDHGTAAVLDRLAQLEPRVLFADSGVLYNGKMHVAMPKLGEITAALLKLGTVVVFNTFGLEIDAQNVKPSGRSECQVWQYEDFVQTGNQDCPLEFLQLPPDTPVYVLFSSGTTGKLLMAVPEPKCICHGAVGTLIQHKKEHVIHCDIGPGSVFFQFTTVTCQLIIIPKREAYDLANMGLGMMWHWLVSGLASGATIVLYDGSPFRPLIGEGGNLAMAKLIDELGVTHFGTSAKYLSVLEQSNVRPKDKYPMKTLKAIYSTASVLAPSTFVYVYSAFGPDLDLGSITGGTDIISLFGAPSPLVAVYSGEIQCLGLGMKVEAWDGGGNNVEASGETGDLVCVKPFPCMPVKFWGRDGEAIYRKSYFEEFPGVWHHGDFIKINPETRGLRMLGRSDAILKPAGVRIGSAEIYNVLLAKFPSQFEDAVCVGRRRASDTDENVVLFVKMSSGALLTTQLVTAVKSTIRRDLSARHVPVLIDVTPEIPVTTNGKKVEVAVKQIISGINVKVSASVANVESLEWFKQWAAKNE</sequence>
<feature type="domain" description="AMP-dependent synthetase/ligase" evidence="6">
    <location>
        <begin position="194"/>
        <end position="514"/>
    </location>
</feature>
<comment type="similarity">
    <text evidence="1">Belongs to the ATP-dependent AMP-binding enzyme family.</text>
</comment>
<keyword evidence="9" id="KW-1185">Reference proteome</keyword>
<evidence type="ECO:0000259" key="6">
    <source>
        <dbReference type="Pfam" id="PF00501"/>
    </source>
</evidence>
<dbReference type="InterPro" id="IPR000873">
    <property type="entry name" value="AMP-dep_synth/lig_dom"/>
</dbReference>
<evidence type="ECO:0008006" key="10">
    <source>
        <dbReference type="Google" id="ProtNLM"/>
    </source>
</evidence>
<evidence type="ECO:0000256" key="1">
    <source>
        <dbReference type="ARBA" id="ARBA00006432"/>
    </source>
</evidence>
<proteinExistence type="inferred from homology"/>
<dbReference type="Gene3D" id="3.40.50.12780">
    <property type="entry name" value="N-terminal domain of ligase-like"/>
    <property type="match status" value="1"/>
</dbReference>
<protein>
    <recommendedName>
        <fullName evidence="10">AMP-dependent synthetase/ligase domain-containing protein</fullName>
    </recommendedName>
</protein>
<evidence type="ECO:0000256" key="2">
    <source>
        <dbReference type="ARBA" id="ARBA00022598"/>
    </source>
</evidence>
<dbReference type="InterPro" id="IPR042099">
    <property type="entry name" value="ANL_N_sf"/>
</dbReference>
<dbReference type="Pfam" id="PF16177">
    <property type="entry name" value="ACAS_N"/>
    <property type="match status" value="1"/>
</dbReference>
<keyword evidence="3" id="KW-0547">Nucleotide-binding</keyword>
<keyword evidence="4" id="KW-0067">ATP-binding</keyword>
<dbReference type="Proteomes" id="UP001412239">
    <property type="component" value="Unassembled WGS sequence"/>
</dbReference>
<reference evidence="8" key="1">
    <citation type="submission" date="2015-10" db="EMBL/GenBank/DDBJ databases">
        <authorList>
            <person name="Regsiter A."/>
            <person name="william w."/>
        </authorList>
    </citation>
    <scope>NUCLEOTIDE SEQUENCE</scope>
    <source>
        <strain evidence="8">Montdore</strain>
    </source>
</reference>
<dbReference type="PANTHER" id="PTHR42921:SF1">
    <property type="entry name" value="ACETOACETYL-COA SYNTHETASE"/>
    <property type="match status" value="1"/>
</dbReference>
<evidence type="ECO:0000313" key="8">
    <source>
        <dbReference type="EMBL" id="CUS13662.1"/>
    </source>
</evidence>
<gene>
    <name evidence="8" type="ORF">GSTUAT00002187001</name>
</gene>
<name>A0A292Q1E3_9PEZI</name>
<dbReference type="Gene3D" id="3.30.300.30">
    <property type="match status" value="1"/>
</dbReference>
<dbReference type="InterPro" id="IPR032387">
    <property type="entry name" value="ACAS_N"/>
</dbReference>
<evidence type="ECO:0000313" key="9">
    <source>
        <dbReference type="Proteomes" id="UP001412239"/>
    </source>
</evidence>
<evidence type="ECO:0000256" key="3">
    <source>
        <dbReference type="ARBA" id="ARBA00022741"/>
    </source>
</evidence>
<dbReference type="GO" id="GO:0005524">
    <property type="term" value="F:ATP binding"/>
    <property type="evidence" value="ECO:0007669"/>
    <property type="project" value="UniProtKB-KW"/>
</dbReference>
<evidence type="ECO:0000259" key="7">
    <source>
        <dbReference type="Pfam" id="PF16177"/>
    </source>
</evidence>
<feature type="compositionally biased region" description="Basic and acidic residues" evidence="5">
    <location>
        <begin position="14"/>
        <end position="23"/>
    </location>
</feature>
<dbReference type="Pfam" id="PF00501">
    <property type="entry name" value="AMP-binding"/>
    <property type="match status" value="1"/>
</dbReference>